<name>A9VCN8_MONBE</name>
<dbReference type="SUPFAM" id="SSF52540">
    <property type="entry name" value="P-loop containing nucleoside triphosphate hydrolases"/>
    <property type="match status" value="1"/>
</dbReference>
<evidence type="ECO:0000313" key="1">
    <source>
        <dbReference type="EMBL" id="EDQ84718.1"/>
    </source>
</evidence>
<dbReference type="InParanoid" id="A9VCN8"/>
<dbReference type="Proteomes" id="UP000001357">
    <property type="component" value="Unassembled WGS sequence"/>
</dbReference>
<gene>
    <name evidence="1" type="ORF">MONBRDRAFT_29981</name>
</gene>
<dbReference type="InterPro" id="IPR027417">
    <property type="entry name" value="P-loop_NTPase"/>
</dbReference>
<dbReference type="GeneID" id="5895731"/>
<evidence type="ECO:0000313" key="2">
    <source>
        <dbReference type="Proteomes" id="UP000001357"/>
    </source>
</evidence>
<dbReference type="AlphaFoldDB" id="A9VCN8"/>
<dbReference type="KEGG" id="mbr:MONBRDRAFT_29981"/>
<proteinExistence type="predicted"/>
<dbReference type="RefSeq" id="XP_001750504.1">
    <property type="nucleotide sequence ID" value="XM_001750452.1"/>
</dbReference>
<sequence length="348" mass="40069">MAGTAFAAALGSVVTRETILLDTKANNATATESELSAQERRKELNYEDIEAQRMVIFEHMQNMDKASLDFSLVPKVTNVVNEQLQDAIEAALSIGTVPVRILCAPPGYGKTYAMCVLMKKLLKAQGKIAGADIICGNQRFQEGHVDLDEWLLQHFGVGKKMESISLEEYFAKPQGVAENDRPYYIIFDELDKVRLHQYFEEFILRLKDIGLRHKNVRFLFVTHEPHAAELIRRMNGNEKIRFVYEQVNAPKWTRDMLRTHFHEQTNYYKCNDMKKASNVEQFLDMAERAGTPEFVLDVVSSHTQKHLRQETVPFSFDMDYCRKAADNAERAWTEISQMKTMMQERPSD</sequence>
<reference evidence="1 2" key="1">
    <citation type="journal article" date="2008" name="Nature">
        <title>The genome of the choanoflagellate Monosiga brevicollis and the origin of metazoans.</title>
        <authorList>
            <consortium name="JGI Sequencing"/>
            <person name="King N."/>
            <person name="Westbrook M.J."/>
            <person name="Young S.L."/>
            <person name="Kuo A."/>
            <person name="Abedin M."/>
            <person name="Chapman J."/>
            <person name="Fairclough S."/>
            <person name="Hellsten U."/>
            <person name="Isogai Y."/>
            <person name="Letunic I."/>
            <person name="Marr M."/>
            <person name="Pincus D."/>
            <person name="Putnam N."/>
            <person name="Rokas A."/>
            <person name="Wright K.J."/>
            <person name="Zuzow R."/>
            <person name="Dirks W."/>
            <person name="Good M."/>
            <person name="Goodstein D."/>
            <person name="Lemons D."/>
            <person name="Li W."/>
            <person name="Lyons J.B."/>
            <person name="Morris A."/>
            <person name="Nichols S."/>
            <person name="Richter D.J."/>
            <person name="Salamov A."/>
            <person name="Bork P."/>
            <person name="Lim W.A."/>
            <person name="Manning G."/>
            <person name="Miller W.T."/>
            <person name="McGinnis W."/>
            <person name="Shapiro H."/>
            <person name="Tjian R."/>
            <person name="Grigoriev I.V."/>
            <person name="Rokhsar D."/>
        </authorList>
    </citation>
    <scope>NUCLEOTIDE SEQUENCE [LARGE SCALE GENOMIC DNA]</scope>
    <source>
        <strain evidence="2">MX1 / ATCC 50154</strain>
    </source>
</reference>
<dbReference type="Gene3D" id="3.40.50.300">
    <property type="entry name" value="P-loop containing nucleotide triphosphate hydrolases"/>
    <property type="match status" value="1"/>
</dbReference>
<protein>
    <submittedName>
        <fullName evidence="1">Uncharacterized protein</fullName>
    </submittedName>
</protein>
<keyword evidence="2" id="KW-1185">Reference proteome</keyword>
<accession>A9VCN8</accession>
<organism evidence="1 2">
    <name type="scientific">Monosiga brevicollis</name>
    <name type="common">Choanoflagellate</name>
    <dbReference type="NCBI Taxonomy" id="81824"/>
    <lineage>
        <taxon>Eukaryota</taxon>
        <taxon>Choanoflagellata</taxon>
        <taxon>Craspedida</taxon>
        <taxon>Salpingoecidae</taxon>
        <taxon>Monosiga</taxon>
    </lineage>
</organism>
<dbReference type="EMBL" id="CH991582">
    <property type="protein sequence ID" value="EDQ84718.1"/>
    <property type="molecule type" value="Genomic_DNA"/>
</dbReference>